<keyword evidence="2" id="KW-1185">Reference proteome</keyword>
<evidence type="ECO:0000313" key="2">
    <source>
        <dbReference type="Proteomes" id="UP000249590"/>
    </source>
</evidence>
<evidence type="ECO:0000313" key="1">
    <source>
        <dbReference type="EMBL" id="RAI04549.1"/>
    </source>
</evidence>
<dbReference type="Gene3D" id="3.30.30.40">
    <property type="match status" value="1"/>
</dbReference>
<organism evidence="1 2">
    <name type="scientific">Acuticoccus sediminis</name>
    <dbReference type="NCBI Taxonomy" id="2184697"/>
    <lineage>
        <taxon>Bacteria</taxon>
        <taxon>Pseudomonadati</taxon>
        <taxon>Pseudomonadota</taxon>
        <taxon>Alphaproteobacteria</taxon>
        <taxon>Hyphomicrobiales</taxon>
        <taxon>Amorphaceae</taxon>
        <taxon>Acuticoccus</taxon>
    </lineage>
</organism>
<accession>A0A8B2P7F1</accession>
<dbReference type="GO" id="GO:0008410">
    <property type="term" value="F:CoA-transferase activity"/>
    <property type="evidence" value="ECO:0007669"/>
    <property type="project" value="InterPro"/>
</dbReference>
<dbReference type="SMART" id="SM00882">
    <property type="entry name" value="CoA_trans"/>
    <property type="match status" value="1"/>
</dbReference>
<dbReference type="AlphaFoldDB" id="A0A8B2P7F1"/>
<proteinExistence type="predicted"/>
<comment type="caution">
    <text evidence="1">The sequence shown here is derived from an EMBL/GenBank/DDBJ whole genome shotgun (WGS) entry which is preliminary data.</text>
</comment>
<name>A0A8B2P7F1_9HYPH</name>
<dbReference type="Gene3D" id="3.40.1080.10">
    <property type="entry name" value="Glutaconate Coenzyme A-transferase"/>
    <property type="match status" value="1"/>
</dbReference>
<gene>
    <name evidence="1" type="ORF">DLJ53_06330</name>
</gene>
<dbReference type="InterPro" id="IPR037171">
    <property type="entry name" value="NagB/RpiA_transferase-like"/>
</dbReference>
<dbReference type="Pfam" id="PF01144">
    <property type="entry name" value="CoA_trans"/>
    <property type="match status" value="1"/>
</dbReference>
<dbReference type="EMBL" id="QHHQ01000001">
    <property type="protein sequence ID" value="RAI04549.1"/>
    <property type="molecule type" value="Genomic_DNA"/>
</dbReference>
<sequence>MPLERLAELIEDGAKLAIPAEYAGVSMAMVPPLLRRGAKDLHLVCVPTAGIQADILIGAGAVATVETSALTLGEAGGAPAFNRAVKSGTIRVMDATCPAIHSGLIASQKGAPFLPMRGLIGSDILANRPDWKVIDNPFSDAPDPVVLIPAITPDVALFHAPAADRFGNVQIGRRRELATMAYASRRTIVTVERIVDGDLMATEASAAGTLPALYVDAIGVAPRGAAPCTLWGEYETDVEAMKAYARAARSPEALADYIDALAGRVPA</sequence>
<protein>
    <submittedName>
        <fullName evidence="1">CoA synthetase</fullName>
    </submittedName>
</protein>
<dbReference type="OrthoDB" id="9777193at2"/>
<dbReference type="SUPFAM" id="SSF100950">
    <property type="entry name" value="NagB/RpiA/CoA transferase-like"/>
    <property type="match status" value="1"/>
</dbReference>
<dbReference type="Proteomes" id="UP000249590">
    <property type="component" value="Unassembled WGS sequence"/>
</dbReference>
<dbReference type="InterPro" id="IPR004165">
    <property type="entry name" value="CoA_trans_fam_I"/>
</dbReference>
<reference evidence="1 2" key="1">
    <citation type="submission" date="2018-05" db="EMBL/GenBank/DDBJ databases">
        <title>Acuticoccus sediminis sp. nov., isolated from deep-sea sediment of Indian Ocean.</title>
        <authorList>
            <person name="Liu X."/>
            <person name="Lai Q."/>
            <person name="Du Y."/>
            <person name="Sun F."/>
            <person name="Zhang X."/>
            <person name="Wang S."/>
            <person name="Shao Z."/>
        </authorList>
    </citation>
    <scope>NUCLEOTIDE SEQUENCE [LARGE SCALE GENOMIC DNA]</scope>
    <source>
        <strain evidence="1 2">PTG4-2</strain>
    </source>
</reference>